<protein>
    <submittedName>
        <fullName evidence="1">CDP-glycerol--glycerophosphate glycerophosphotransferase</fullName>
    </submittedName>
</protein>
<organism evidence="1 2">
    <name type="scientific">Thalassotalea mangrovi</name>
    <dbReference type="NCBI Taxonomy" id="2572245"/>
    <lineage>
        <taxon>Bacteria</taxon>
        <taxon>Pseudomonadati</taxon>
        <taxon>Pseudomonadota</taxon>
        <taxon>Gammaproteobacteria</taxon>
        <taxon>Alteromonadales</taxon>
        <taxon>Colwelliaceae</taxon>
        <taxon>Thalassotalea</taxon>
    </lineage>
</organism>
<dbReference type="InterPro" id="IPR007554">
    <property type="entry name" value="Glycerophosphate_synth"/>
</dbReference>
<gene>
    <name evidence="1" type="ORF">E8M12_02700</name>
</gene>
<sequence>MATRRYLFFVSQNYSYAILRPVQEQIIARGESVAWYAHGDSIDRSYFREHERVLNDLDEVFAYKPDAVLYPSNQAPTFLPGINVAVFHGFDAGKVDKKGNNDHFKIRNCFDLYCTQGPDSTQKFKALMPAPSHFNVIETGWCALDPLFSHPRVVNKRPKILLCSTFSKKLSCAPHLLQQVKQISASGEWDWVVQFHPKMPKDIVEQYKSIQSEYLTYVETDDVIPLLAEADLMVCDTSSVLIMFILQGKPVVTFNNIDPGDYLLDINDPEKLQETIRRGLSRPDTLMNAINRFIQQQHPYQDGHSSSRLLDAVNETIDNQHRLAKKPIDIIRQFKMRRKLGYWKFF</sequence>
<dbReference type="Gene3D" id="3.40.50.12580">
    <property type="match status" value="1"/>
</dbReference>
<dbReference type="OrthoDB" id="6212418at2"/>
<dbReference type="Proteomes" id="UP000307999">
    <property type="component" value="Unassembled WGS sequence"/>
</dbReference>
<dbReference type="InterPro" id="IPR016886">
    <property type="entry name" value="UCP028458_glyceroPtfrase"/>
</dbReference>
<reference evidence="1 2" key="1">
    <citation type="submission" date="2019-04" db="EMBL/GenBank/DDBJ databases">
        <title>Thalassotalea guangxiensis sp. nov., isolated from sediment of the coastal wetland.</title>
        <authorList>
            <person name="Zheng S."/>
            <person name="Zhang D."/>
        </authorList>
    </citation>
    <scope>NUCLEOTIDE SEQUENCE [LARGE SCALE GENOMIC DNA]</scope>
    <source>
        <strain evidence="1 2">ZS-4</strain>
    </source>
</reference>
<dbReference type="SUPFAM" id="SSF53756">
    <property type="entry name" value="UDP-Glycosyltransferase/glycogen phosphorylase"/>
    <property type="match status" value="1"/>
</dbReference>
<dbReference type="AlphaFoldDB" id="A0A4U1B906"/>
<comment type="caution">
    <text evidence="1">The sequence shown here is derived from an EMBL/GenBank/DDBJ whole genome shotgun (WGS) entry which is preliminary data.</text>
</comment>
<dbReference type="GO" id="GO:0047355">
    <property type="term" value="F:CDP-glycerol glycerophosphotransferase activity"/>
    <property type="evidence" value="ECO:0007669"/>
    <property type="project" value="InterPro"/>
</dbReference>
<name>A0A4U1B906_9GAMM</name>
<proteinExistence type="predicted"/>
<evidence type="ECO:0000313" key="2">
    <source>
        <dbReference type="Proteomes" id="UP000307999"/>
    </source>
</evidence>
<dbReference type="RefSeq" id="WP_136734536.1">
    <property type="nucleotide sequence ID" value="NZ_SWDB01000004.1"/>
</dbReference>
<dbReference type="GO" id="GO:0016020">
    <property type="term" value="C:membrane"/>
    <property type="evidence" value="ECO:0007669"/>
    <property type="project" value="InterPro"/>
</dbReference>
<evidence type="ECO:0000313" key="1">
    <source>
        <dbReference type="EMBL" id="TKB47186.1"/>
    </source>
</evidence>
<keyword evidence="2" id="KW-1185">Reference proteome</keyword>
<dbReference type="Pfam" id="PF04464">
    <property type="entry name" value="Glyphos_transf"/>
    <property type="match status" value="1"/>
</dbReference>
<dbReference type="InterPro" id="IPR043148">
    <property type="entry name" value="TagF_C"/>
</dbReference>
<accession>A0A4U1B906</accession>
<keyword evidence="1" id="KW-0808">Transferase</keyword>
<dbReference type="PIRSF" id="PIRSF028458">
    <property type="entry name" value="UCP028458_glyceroPtfrase"/>
    <property type="match status" value="1"/>
</dbReference>
<dbReference type="EMBL" id="SWDB01000004">
    <property type="protein sequence ID" value="TKB47186.1"/>
    <property type="molecule type" value="Genomic_DNA"/>
</dbReference>